<dbReference type="PANTHER" id="PTHR35890">
    <property type="match status" value="1"/>
</dbReference>
<dbReference type="AlphaFoldDB" id="A0A7X0JAR5"/>
<feature type="signal peptide" evidence="2">
    <location>
        <begin position="1"/>
        <end position="20"/>
    </location>
</feature>
<protein>
    <submittedName>
        <fullName evidence="3">Ecotin</fullName>
    </submittedName>
</protein>
<comment type="caution">
    <text evidence="3">The sequence shown here is derived from an EMBL/GenBank/DDBJ whole genome shotgun (WGS) entry which is preliminary data.</text>
</comment>
<dbReference type="PANTHER" id="PTHR35890:SF3">
    <property type="entry name" value="ECOTIN"/>
    <property type="match status" value="1"/>
</dbReference>
<evidence type="ECO:0000313" key="4">
    <source>
        <dbReference type="Proteomes" id="UP000521017"/>
    </source>
</evidence>
<accession>A0A7X0JAR5</accession>
<dbReference type="Proteomes" id="UP000521017">
    <property type="component" value="Unassembled WGS sequence"/>
</dbReference>
<evidence type="ECO:0000313" key="3">
    <source>
        <dbReference type="EMBL" id="MBB6502961.1"/>
    </source>
</evidence>
<evidence type="ECO:0000256" key="2">
    <source>
        <dbReference type="SAM" id="SignalP"/>
    </source>
</evidence>
<proteinExistence type="inferred from homology"/>
<dbReference type="PIRSF" id="PIRSF006865">
    <property type="entry name" value="Prot_inh_ecotin"/>
    <property type="match status" value="1"/>
</dbReference>
<evidence type="ECO:0000256" key="1">
    <source>
        <dbReference type="ARBA" id="ARBA00010558"/>
    </source>
</evidence>
<organism evidence="3 4">
    <name type="scientific">Pedobacter cryoconitis</name>
    <dbReference type="NCBI Taxonomy" id="188932"/>
    <lineage>
        <taxon>Bacteria</taxon>
        <taxon>Pseudomonadati</taxon>
        <taxon>Bacteroidota</taxon>
        <taxon>Sphingobacteriia</taxon>
        <taxon>Sphingobacteriales</taxon>
        <taxon>Sphingobacteriaceae</taxon>
        <taxon>Pedobacter</taxon>
    </lineage>
</organism>
<feature type="chain" id="PRO_5031570840" evidence="2">
    <location>
        <begin position="21"/>
        <end position="162"/>
    </location>
</feature>
<dbReference type="RefSeq" id="WP_184629199.1">
    <property type="nucleotide sequence ID" value="NZ_JACHCC010000017.1"/>
</dbReference>
<keyword evidence="2" id="KW-0732">Signal</keyword>
<dbReference type="SUPFAM" id="SSF49772">
    <property type="entry name" value="Ecotin, trypsin inhibitor"/>
    <property type="match status" value="1"/>
</dbReference>
<dbReference type="Gene3D" id="2.60.40.550">
    <property type="entry name" value="Ecotin"/>
    <property type="match status" value="1"/>
</dbReference>
<comment type="similarity">
    <text evidence="1">Belongs to the protease inhibitor I11 (ecotin) family.</text>
</comment>
<dbReference type="InterPro" id="IPR005658">
    <property type="entry name" value="Prot_inh_ecotin"/>
</dbReference>
<reference evidence="3 4" key="1">
    <citation type="submission" date="2020-08" db="EMBL/GenBank/DDBJ databases">
        <title>Genomic Encyclopedia of Type Strains, Phase IV (KMG-V): Genome sequencing to study the core and pangenomes of soil and plant-associated prokaryotes.</title>
        <authorList>
            <person name="Whitman W."/>
        </authorList>
    </citation>
    <scope>NUCLEOTIDE SEQUENCE [LARGE SCALE GENOMIC DNA]</scope>
    <source>
        <strain evidence="3 4">M2T3</strain>
    </source>
</reference>
<dbReference type="InterPro" id="IPR036198">
    <property type="entry name" value="Ecotin_sf"/>
</dbReference>
<dbReference type="GO" id="GO:0004867">
    <property type="term" value="F:serine-type endopeptidase inhibitor activity"/>
    <property type="evidence" value="ECO:0007669"/>
    <property type="project" value="InterPro"/>
</dbReference>
<name>A0A7X0JAR5_9SPHI</name>
<sequence>MKLLLNIALGLIATTSLCFAQNKQKLNTQPKQNLEIYPKAKEGFQRFVIQLPAQKNEEGYKVEIIVGKMMKVDCNQHGMIGSFEEKDLKGWGYTYFEYTSKGEMRSTLMGCPDKVLRDKFISNTELTRYNSKLPIVVYAPKGFQVRYKIWERSQKEQNAVIK</sequence>
<gene>
    <name evidence="3" type="ORF">HDF25_005146</name>
</gene>
<dbReference type="Pfam" id="PF03974">
    <property type="entry name" value="Ecotin"/>
    <property type="match status" value="1"/>
</dbReference>
<dbReference type="NCBIfam" id="NF002987">
    <property type="entry name" value="PRK03719.1"/>
    <property type="match status" value="1"/>
</dbReference>
<dbReference type="EMBL" id="JACHCC010000017">
    <property type="protein sequence ID" value="MBB6502961.1"/>
    <property type="molecule type" value="Genomic_DNA"/>
</dbReference>